<keyword evidence="5 8" id="KW-0472">Membrane</keyword>
<gene>
    <name evidence="10" type="ORF">CSO01_26960</name>
</gene>
<dbReference type="Proteomes" id="UP000321798">
    <property type="component" value="Unassembled WGS sequence"/>
</dbReference>
<evidence type="ECO:0000256" key="1">
    <source>
        <dbReference type="ARBA" id="ARBA00004141"/>
    </source>
</evidence>
<dbReference type="InterPro" id="IPR035921">
    <property type="entry name" value="F/V-ATP_Csub_sf"/>
</dbReference>
<dbReference type="GO" id="GO:0045259">
    <property type="term" value="C:proton-transporting ATP synthase complex"/>
    <property type="evidence" value="ECO:0007669"/>
    <property type="project" value="InterPro"/>
</dbReference>
<dbReference type="PROSITE" id="PS00099">
    <property type="entry name" value="THIOLASE_3"/>
    <property type="match status" value="1"/>
</dbReference>
<evidence type="ECO:0000256" key="8">
    <source>
        <dbReference type="SAM" id="Phobius"/>
    </source>
</evidence>
<name>A0A512PFK5_9CELL</name>
<dbReference type="Gene3D" id="1.20.20.10">
    <property type="entry name" value="F1F0 ATP synthase subunit C"/>
    <property type="match status" value="1"/>
</dbReference>
<feature type="transmembrane region" description="Helical" evidence="8">
    <location>
        <begin position="48"/>
        <end position="77"/>
    </location>
</feature>
<accession>A0A512PFK5</accession>
<dbReference type="RefSeq" id="WP_146953778.1">
    <property type="nucleotide sequence ID" value="NZ_BAABBJ010000002.1"/>
</dbReference>
<protein>
    <recommendedName>
        <fullName evidence="6">ATP synthase F(0) sector subunit c</fullName>
    </recommendedName>
    <alternativeName>
        <fullName evidence="7">F-type ATPase subunit c</fullName>
    </alternativeName>
</protein>
<dbReference type="InterPro" id="IPR020610">
    <property type="entry name" value="Thiolase_AS"/>
</dbReference>
<feature type="transmembrane region" description="Helical" evidence="8">
    <location>
        <begin position="6"/>
        <end position="27"/>
    </location>
</feature>
<dbReference type="GO" id="GO:0015986">
    <property type="term" value="P:proton motive force-driven ATP synthesis"/>
    <property type="evidence" value="ECO:0007669"/>
    <property type="project" value="InterPro"/>
</dbReference>
<evidence type="ECO:0000256" key="4">
    <source>
        <dbReference type="ARBA" id="ARBA00022989"/>
    </source>
</evidence>
<dbReference type="OrthoDB" id="5296711at2"/>
<evidence type="ECO:0000313" key="10">
    <source>
        <dbReference type="EMBL" id="GEP69981.1"/>
    </source>
</evidence>
<sequence length="82" mass="8299">MNESVVAASVLGAALVVGLGVLGACIGQGHAVARAIESLGRNPNARSVVMNVLIIGLVTMVVLMLFALAIAVVLLYLNPFVG</sequence>
<organism evidence="10 11">
    <name type="scientific">Cellulomonas soli</name>
    <dbReference type="NCBI Taxonomy" id="931535"/>
    <lineage>
        <taxon>Bacteria</taxon>
        <taxon>Bacillati</taxon>
        <taxon>Actinomycetota</taxon>
        <taxon>Actinomycetes</taxon>
        <taxon>Micrococcales</taxon>
        <taxon>Cellulomonadaceae</taxon>
        <taxon>Cellulomonas</taxon>
    </lineage>
</organism>
<evidence type="ECO:0000256" key="2">
    <source>
        <dbReference type="ARBA" id="ARBA00006704"/>
    </source>
</evidence>
<dbReference type="Pfam" id="PF00137">
    <property type="entry name" value="ATP-synt_C"/>
    <property type="match status" value="1"/>
</dbReference>
<evidence type="ECO:0000256" key="5">
    <source>
        <dbReference type="ARBA" id="ARBA00023136"/>
    </source>
</evidence>
<keyword evidence="4 8" id="KW-1133">Transmembrane helix</keyword>
<reference evidence="10 11" key="1">
    <citation type="submission" date="2019-07" db="EMBL/GenBank/DDBJ databases">
        <title>Whole genome shotgun sequence of Cellulomonas soli NBRC 109434.</title>
        <authorList>
            <person name="Hosoyama A."/>
            <person name="Uohara A."/>
            <person name="Ohji S."/>
            <person name="Ichikawa N."/>
        </authorList>
    </citation>
    <scope>NUCLEOTIDE SEQUENCE [LARGE SCALE GENOMIC DNA]</scope>
    <source>
        <strain evidence="10 11">NBRC 109434</strain>
    </source>
</reference>
<dbReference type="SUPFAM" id="SSF81333">
    <property type="entry name" value="F1F0 ATP synthase subunit C"/>
    <property type="match status" value="1"/>
</dbReference>
<dbReference type="InterPro" id="IPR000454">
    <property type="entry name" value="ATP_synth_F0_csu"/>
</dbReference>
<dbReference type="GO" id="GO:0015078">
    <property type="term" value="F:proton transmembrane transporter activity"/>
    <property type="evidence" value="ECO:0007669"/>
    <property type="project" value="InterPro"/>
</dbReference>
<keyword evidence="11" id="KW-1185">Reference proteome</keyword>
<feature type="domain" description="V-ATPase proteolipid subunit C-like" evidence="9">
    <location>
        <begin position="11"/>
        <end position="74"/>
    </location>
</feature>
<evidence type="ECO:0000256" key="3">
    <source>
        <dbReference type="ARBA" id="ARBA00022692"/>
    </source>
</evidence>
<comment type="subcellular location">
    <subcellularLocation>
        <location evidence="1">Membrane</location>
        <topology evidence="1">Multi-pass membrane protein</topology>
    </subcellularLocation>
</comment>
<dbReference type="GO" id="GO:0016747">
    <property type="term" value="F:acyltransferase activity, transferring groups other than amino-acyl groups"/>
    <property type="evidence" value="ECO:0007669"/>
    <property type="project" value="InterPro"/>
</dbReference>
<dbReference type="InterPro" id="IPR002379">
    <property type="entry name" value="ATPase_proteolipid_c-like_dom"/>
</dbReference>
<dbReference type="GO" id="GO:0033177">
    <property type="term" value="C:proton-transporting two-sector ATPase complex, proton-transporting domain"/>
    <property type="evidence" value="ECO:0007669"/>
    <property type="project" value="InterPro"/>
</dbReference>
<dbReference type="InterPro" id="IPR038662">
    <property type="entry name" value="ATP_synth_F0_csu_sf"/>
</dbReference>
<keyword evidence="3 8" id="KW-0812">Transmembrane</keyword>
<dbReference type="AlphaFoldDB" id="A0A512PFK5"/>
<dbReference type="PRINTS" id="PR00124">
    <property type="entry name" value="ATPASEC"/>
</dbReference>
<evidence type="ECO:0000256" key="7">
    <source>
        <dbReference type="ARBA" id="ARBA00032887"/>
    </source>
</evidence>
<evidence type="ECO:0000256" key="6">
    <source>
        <dbReference type="ARBA" id="ARBA00032200"/>
    </source>
</evidence>
<dbReference type="EMBL" id="BKAL01000010">
    <property type="protein sequence ID" value="GEP69981.1"/>
    <property type="molecule type" value="Genomic_DNA"/>
</dbReference>
<proteinExistence type="inferred from homology"/>
<evidence type="ECO:0000259" key="9">
    <source>
        <dbReference type="Pfam" id="PF00137"/>
    </source>
</evidence>
<dbReference type="CDD" id="cd18121">
    <property type="entry name" value="ATP-synt_Fo_c"/>
    <property type="match status" value="1"/>
</dbReference>
<evidence type="ECO:0000313" key="11">
    <source>
        <dbReference type="Proteomes" id="UP000321798"/>
    </source>
</evidence>
<comment type="caution">
    <text evidence="10">The sequence shown here is derived from an EMBL/GenBank/DDBJ whole genome shotgun (WGS) entry which is preliminary data.</text>
</comment>
<comment type="similarity">
    <text evidence="2">Belongs to the ATPase C chain family.</text>
</comment>